<evidence type="ECO:0000313" key="1">
    <source>
        <dbReference type="EMBL" id="KKK60651.1"/>
    </source>
</evidence>
<comment type="caution">
    <text evidence="1">The sequence shown here is derived from an EMBL/GenBank/DDBJ whole genome shotgun (WGS) entry which is preliminary data.</text>
</comment>
<name>A0A0F8ZL32_9ZZZZ</name>
<gene>
    <name evidence="1" type="ORF">LCGC14_3022210</name>
</gene>
<reference evidence="1" key="1">
    <citation type="journal article" date="2015" name="Nature">
        <title>Complex archaea that bridge the gap between prokaryotes and eukaryotes.</title>
        <authorList>
            <person name="Spang A."/>
            <person name="Saw J.H."/>
            <person name="Jorgensen S.L."/>
            <person name="Zaremba-Niedzwiedzka K."/>
            <person name="Martijn J."/>
            <person name="Lind A.E."/>
            <person name="van Eijk R."/>
            <person name="Schleper C."/>
            <person name="Guy L."/>
            <person name="Ettema T.J."/>
        </authorList>
    </citation>
    <scope>NUCLEOTIDE SEQUENCE</scope>
</reference>
<dbReference type="EMBL" id="LAZR01062863">
    <property type="protein sequence ID" value="KKK60651.1"/>
    <property type="molecule type" value="Genomic_DNA"/>
</dbReference>
<proteinExistence type="predicted"/>
<accession>A0A0F8ZL32</accession>
<organism evidence="1">
    <name type="scientific">marine sediment metagenome</name>
    <dbReference type="NCBI Taxonomy" id="412755"/>
    <lineage>
        <taxon>unclassified sequences</taxon>
        <taxon>metagenomes</taxon>
        <taxon>ecological metagenomes</taxon>
    </lineage>
</organism>
<dbReference type="AlphaFoldDB" id="A0A0F8ZL32"/>
<protein>
    <submittedName>
        <fullName evidence="1">Uncharacterized protein</fullName>
    </submittedName>
</protein>
<feature type="non-terminal residue" evidence="1">
    <location>
        <position position="1"/>
    </location>
</feature>
<sequence>GMENLAGVVSLGRNIGGSRFFNGTMAGGPLGPFFVQAELSAADITRLYNIGKSALGL</sequence>